<feature type="domain" description="Aspartate/ornithine carbamoyltransferase Asp/Orn-binding" evidence="17">
    <location>
        <begin position="623"/>
        <end position="774"/>
    </location>
</feature>
<keyword evidence="11 20" id="KW-0808">Transferase</keyword>
<name>A0A5A7NWE6_STRAF</name>
<keyword evidence="13" id="KW-0809">Transit peptide</keyword>
<dbReference type="FunFam" id="2.60.120.260:FF:000031">
    <property type="entry name" value="DUF642 family protein"/>
    <property type="match status" value="1"/>
</dbReference>
<dbReference type="InterPro" id="IPR002292">
    <property type="entry name" value="Orn/put_carbamltrans"/>
</dbReference>
<evidence type="ECO:0000256" key="11">
    <source>
        <dbReference type="ARBA" id="ARBA00022679"/>
    </source>
</evidence>
<dbReference type="NCBIfam" id="NF001986">
    <property type="entry name" value="PRK00779.1"/>
    <property type="match status" value="1"/>
</dbReference>
<keyword evidence="12 16" id="KW-0732">Signal</keyword>
<evidence type="ECO:0000256" key="4">
    <source>
        <dbReference type="ARBA" id="ARBA00013007"/>
    </source>
</evidence>
<dbReference type="NCBIfam" id="TIGR00658">
    <property type="entry name" value="orni_carb_tr"/>
    <property type="match status" value="1"/>
</dbReference>
<evidence type="ECO:0000259" key="19">
    <source>
        <dbReference type="Pfam" id="PF04862"/>
    </source>
</evidence>
<dbReference type="FunFam" id="2.60.120.260:FF:000091">
    <property type="entry name" value="DUF642 family protein"/>
    <property type="match status" value="1"/>
</dbReference>
<dbReference type="Pfam" id="PF02729">
    <property type="entry name" value="OTCace_N"/>
    <property type="match status" value="1"/>
</dbReference>
<accession>A0A5A7NWE6</accession>
<dbReference type="AlphaFoldDB" id="A0A5A7NWE6"/>
<dbReference type="InterPro" id="IPR036901">
    <property type="entry name" value="Asp/Orn_carbamoylTrfase_sf"/>
</dbReference>
<dbReference type="EC" id="2.1.3.3" evidence="4"/>
<evidence type="ECO:0000313" key="21">
    <source>
        <dbReference type="Proteomes" id="UP000325081"/>
    </source>
</evidence>
<evidence type="ECO:0000256" key="12">
    <source>
        <dbReference type="ARBA" id="ARBA00022729"/>
    </source>
</evidence>
<dbReference type="InterPro" id="IPR006131">
    <property type="entry name" value="Asp_carbamoyltransf_Asp/Orn-bd"/>
</dbReference>
<feature type="chain" id="PRO_5023081378" description="ornithine carbamoyltransferase" evidence="16">
    <location>
        <begin position="26"/>
        <end position="778"/>
    </location>
</feature>
<evidence type="ECO:0000256" key="6">
    <source>
        <dbReference type="ARBA" id="ARBA00022525"/>
    </source>
</evidence>
<dbReference type="Gene3D" id="2.60.120.260">
    <property type="entry name" value="Galactose-binding domain-like"/>
    <property type="match status" value="2"/>
</dbReference>
<keyword evidence="21" id="KW-1185">Reference proteome</keyword>
<dbReference type="PRINTS" id="PR00102">
    <property type="entry name" value="OTCASE"/>
</dbReference>
<keyword evidence="7" id="KW-0150">Chloroplast</keyword>
<keyword evidence="9" id="KW-0028">Amino-acid biosynthesis</keyword>
<dbReference type="OrthoDB" id="10252326at2759"/>
<keyword evidence="6" id="KW-0964">Secreted</keyword>
<proteinExistence type="inferred from homology"/>
<dbReference type="FunFam" id="3.40.50.1370:FF:000015">
    <property type="entry name" value="ornithine carbamoyltransferase, chloroplastic"/>
    <property type="match status" value="1"/>
</dbReference>
<evidence type="ECO:0000256" key="7">
    <source>
        <dbReference type="ARBA" id="ARBA00022528"/>
    </source>
</evidence>
<evidence type="ECO:0000256" key="10">
    <source>
        <dbReference type="ARBA" id="ARBA00022640"/>
    </source>
</evidence>
<dbReference type="GO" id="GO:0009507">
    <property type="term" value="C:chloroplast"/>
    <property type="evidence" value="ECO:0007669"/>
    <property type="project" value="UniProtKB-SubCell"/>
</dbReference>
<dbReference type="EMBL" id="BKCP01000001">
    <property type="protein sequence ID" value="GER24587.1"/>
    <property type="molecule type" value="Genomic_DNA"/>
</dbReference>
<reference evidence="21" key="1">
    <citation type="journal article" date="2019" name="Curr. Biol.">
        <title>Genome Sequence of Striga asiatica Provides Insight into the Evolution of Plant Parasitism.</title>
        <authorList>
            <person name="Yoshida S."/>
            <person name="Kim S."/>
            <person name="Wafula E.K."/>
            <person name="Tanskanen J."/>
            <person name="Kim Y.M."/>
            <person name="Honaas L."/>
            <person name="Yang Z."/>
            <person name="Spallek T."/>
            <person name="Conn C.E."/>
            <person name="Ichihashi Y."/>
            <person name="Cheong K."/>
            <person name="Cui S."/>
            <person name="Der J.P."/>
            <person name="Gundlach H."/>
            <person name="Jiao Y."/>
            <person name="Hori C."/>
            <person name="Ishida J.K."/>
            <person name="Kasahara H."/>
            <person name="Kiba T."/>
            <person name="Kim M.S."/>
            <person name="Koo N."/>
            <person name="Laohavisit A."/>
            <person name="Lee Y.H."/>
            <person name="Lumba S."/>
            <person name="McCourt P."/>
            <person name="Mortimer J.C."/>
            <person name="Mutuku J.M."/>
            <person name="Nomura T."/>
            <person name="Sasaki-Sekimoto Y."/>
            <person name="Seto Y."/>
            <person name="Wang Y."/>
            <person name="Wakatake T."/>
            <person name="Sakakibara H."/>
            <person name="Demura T."/>
            <person name="Yamaguchi S."/>
            <person name="Yoneyama K."/>
            <person name="Manabe R.I."/>
            <person name="Nelson D.C."/>
            <person name="Schulman A.H."/>
            <person name="Timko M.P."/>
            <person name="dePamphilis C.W."/>
            <person name="Choi D."/>
            <person name="Shirasu K."/>
        </authorList>
    </citation>
    <scope>NUCLEOTIDE SEQUENCE [LARGE SCALE GENOMIC DNA]</scope>
    <source>
        <strain evidence="21">cv. UVA1</strain>
    </source>
</reference>
<evidence type="ECO:0000256" key="9">
    <source>
        <dbReference type="ARBA" id="ARBA00022605"/>
    </source>
</evidence>
<evidence type="ECO:0000256" key="5">
    <source>
        <dbReference type="ARBA" id="ARBA00022512"/>
    </source>
</evidence>
<evidence type="ECO:0000259" key="18">
    <source>
        <dbReference type="Pfam" id="PF02729"/>
    </source>
</evidence>
<evidence type="ECO:0000256" key="2">
    <source>
        <dbReference type="ARBA" id="ARBA00004229"/>
    </source>
</evidence>
<evidence type="ECO:0000256" key="15">
    <source>
        <dbReference type="ARBA" id="ARBA00048772"/>
    </source>
</evidence>
<dbReference type="InterPro" id="IPR008979">
    <property type="entry name" value="Galactose-bd-like_sf"/>
</dbReference>
<keyword evidence="10" id="KW-0934">Plastid</keyword>
<dbReference type="HAMAP" id="MF_01109">
    <property type="entry name" value="OTCase"/>
    <property type="match status" value="1"/>
</dbReference>
<dbReference type="GO" id="GO:0004585">
    <property type="term" value="F:ornithine carbamoyltransferase activity"/>
    <property type="evidence" value="ECO:0007669"/>
    <property type="project" value="UniProtKB-EC"/>
</dbReference>
<keyword evidence="5" id="KW-0134">Cell wall</keyword>
<dbReference type="SUPFAM" id="SSF49785">
    <property type="entry name" value="Galactose-binding domain-like"/>
    <property type="match status" value="1"/>
</dbReference>
<feature type="domain" description="DUF642" evidence="19">
    <location>
        <begin position="32"/>
        <end position="188"/>
    </location>
</feature>
<dbReference type="GO" id="GO:0019240">
    <property type="term" value="P:citrulline biosynthetic process"/>
    <property type="evidence" value="ECO:0007669"/>
    <property type="project" value="TreeGrafter"/>
</dbReference>
<dbReference type="FunFam" id="3.40.50.1370:FF:000008">
    <property type="entry name" value="Ornithine carbamoyltransferase"/>
    <property type="match status" value="1"/>
</dbReference>
<comment type="caution">
    <text evidence="20">The sequence shown here is derived from an EMBL/GenBank/DDBJ whole genome shotgun (WGS) entry which is preliminary data.</text>
</comment>
<evidence type="ECO:0000259" key="17">
    <source>
        <dbReference type="Pfam" id="PF00185"/>
    </source>
</evidence>
<dbReference type="InterPro" id="IPR006946">
    <property type="entry name" value="DGR2-like_dom"/>
</dbReference>
<dbReference type="PANTHER" id="PTHR45753:SF3">
    <property type="entry name" value="ORNITHINE TRANSCARBAMYLASE, MITOCHONDRIAL"/>
    <property type="match status" value="1"/>
</dbReference>
<comment type="catalytic activity">
    <reaction evidence="15">
        <text>carbamoyl phosphate + L-ornithine = L-citrulline + phosphate + H(+)</text>
        <dbReference type="Rhea" id="RHEA:19513"/>
        <dbReference type="ChEBI" id="CHEBI:15378"/>
        <dbReference type="ChEBI" id="CHEBI:43474"/>
        <dbReference type="ChEBI" id="CHEBI:46911"/>
        <dbReference type="ChEBI" id="CHEBI:57743"/>
        <dbReference type="ChEBI" id="CHEBI:58228"/>
        <dbReference type="EC" id="2.1.3.3"/>
    </reaction>
</comment>
<dbReference type="Gene3D" id="3.40.50.1370">
    <property type="entry name" value="Aspartate/ornithine carbamoyltransferase"/>
    <property type="match status" value="2"/>
</dbReference>
<dbReference type="InterPro" id="IPR006132">
    <property type="entry name" value="Asp/Orn_carbamoyltranf_P-bd"/>
</dbReference>
<organism evidence="20 21">
    <name type="scientific">Striga asiatica</name>
    <name type="common">Asiatic witchweed</name>
    <name type="synonym">Buchnera asiatica</name>
    <dbReference type="NCBI Taxonomy" id="4170"/>
    <lineage>
        <taxon>Eukaryota</taxon>
        <taxon>Viridiplantae</taxon>
        <taxon>Streptophyta</taxon>
        <taxon>Embryophyta</taxon>
        <taxon>Tracheophyta</taxon>
        <taxon>Spermatophyta</taxon>
        <taxon>Magnoliopsida</taxon>
        <taxon>eudicotyledons</taxon>
        <taxon>Gunneridae</taxon>
        <taxon>Pentapetalae</taxon>
        <taxon>asterids</taxon>
        <taxon>lamiids</taxon>
        <taxon>Lamiales</taxon>
        <taxon>Orobanchaceae</taxon>
        <taxon>Buchnereae</taxon>
        <taxon>Striga</taxon>
    </lineage>
</organism>
<feature type="domain" description="DUF642" evidence="19">
    <location>
        <begin position="201"/>
        <end position="366"/>
    </location>
</feature>
<dbReference type="GO" id="GO:0016597">
    <property type="term" value="F:amino acid binding"/>
    <property type="evidence" value="ECO:0007669"/>
    <property type="project" value="InterPro"/>
</dbReference>
<evidence type="ECO:0000256" key="1">
    <source>
        <dbReference type="ARBA" id="ARBA00004191"/>
    </source>
</evidence>
<dbReference type="Proteomes" id="UP000325081">
    <property type="component" value="Unassembled WGS sequence"/>
</dbReference>
<evidence type="ECO:0000313" key="20">
    <source>
        <dbReference type="EMBL" id="GER24587.1"/>
    </source>
</evidence>
<evidence type="ECO:0000256" key="16">
    <source>
        <dbReference type="SAM" id="SignalP"/>
    </source>
</evidence>
<dbReference type="InterPro" id="IPR024904">
    <property type="entry name" value="OTCase_ArgI"/>
</dbReference>
<feature type="signal peptide" evidence="16">
    <location>
        <begin position="1"/>
        <end position="25"/>
    </location>
</feature>
<dbReference type="PRINTS" id="PR00100">
    <property type="entry name" value="AOTCASE"/>
</dbReference>
<dbReference type="Pfam" id="PF04862">
    <property type="entry name" value="DUF642"/>
    <property type="match status" value="2"/>
</dbReference>
<dbReference type="SUPFAM" id="SSF53671">
    <property type="entry name" value="Aspartate/ornithine carbamoyltransferase"/>
    <property type="match status" value="1"/>
</dbReference>
<gene>
    <name evidence="20" type="ORF">STAS_00126</name>
</gene>
<keyword evidence="14" id="KW-0325">Glycoprotein</keyword>
<evidence type="ECO:0000256" key="3">
    <source>
        <dbReference type="ARBA" id="ARBA00007805"/>
    </source>
</evidence>
<comment type="similarity">
    <text evidence="3">Belongs to the aspartate/ornithine carbamoyltransferase superfamily. OTCase family.</text>
</comment>
<comment type="subcellular location">
    <subcellularLocation>
        <location evidence="2">Plastid</location>
        <location evidence="2">Chloroplast</location>
    </subcellularLocation>
    <subcellularLocation>
        <location evidence="1">Secreted</location>
        <location evidence="1">Cell wall</location>
    </subcellularLocation>
</comment>
<sequence>MLKDSTKCKWVCAFLLLLAYSASSASLIEDGSLVNGDFETPPSGGFPADASISDTPISVPGWKTDGMVELVSAGQRQGAMILIVPQGEHAVRLGNDAEISQEVKVEKGATYSVTFSAARTCAQLESLNVSVPPASQAIDLQTVYSVKGWDSYAWAFRAQSEDARVVFRNTGMEDDPACGPVIDDVAIKKLFVPDKPKGNAVVNGDFEEGPWMFRNESLGVLLPTNLDGDTSSLPGWIVESNRAVRYVDSYHFTVPTGKRAIELLSGKEGIISQMVDTRPNKPYRLSFSLGPAGDACRQPLAVIAFAGDQTESVHYTPIFNSTFQKAGVNFTAKAERTRVAFYSVYYNTRSDDMTSLCGPVVDDVRVEQSGSGRVGVWGLMLGLGLVMLGYQFVVLSLFCEHSTTEKPMAAAISCHLSSPDSVSLSSSHALSKIGQNVRRFSGVSVSAPAIRRRISCQVASSAPASSVNGKAEAGLKDFIHINDFDKDTIFKILDRAKEVKALIKSGDRTYLPFKGKTMSMIFAKPSMRTRVSFETGFHLLGGHALYLGPNDIQMGKREETRDVARVLSRYNDIIMARVFAHQDIVDLAKNATVPVINGLTDFNHPCQIMADALTIIEHVGHLEGTKVVYVGDGNNIVHSWLMLASVIPFHFICACPKGFEPDVRTAKRAIKAGVSKIEITNDPKEAVKGADVVYSDVWASMGQKEEAEYRREVFQGFQVDEELMKLAGPKAYFMHCLPAERGTEVTDGVIEAPNSIVFPQAENRMHAQNAIMLHALGL</sequence>
<evidence type="ECO:0000256" key="8">
    <source>
        <dbReference type="ARBA" id="ARBA00022571"/>
    </source>
</evidence>
<dbReference type="Pfam" id="PF00185">
    <property type="entry name" value="OTCace"/>
    <property type="match status" value="1"/>
</dbReference>
<dbReference type="GO" id="GO:0042450">
    <property type="term" value="P:L-arginine biosynthetic process via ornithine"/>
    <property type="evidence" value="ECO:0007669"/>
    <property type="project" value="TreeGrafter"/>
</dbReference>
<evidence type="ECO:0000256" key="14">
    <source>
        <dbReference type="ARBA" id="ARBA00023180"/>
    </source>
</evidence>
<dbReference type="PANTHER" id="PTHR45753">
    <property type="entry name" value="ORNITHINE CARBAMOYLTRANSFERASE, MITOCHONDRIAL"/>
    <property type="match status" value="1"/>
</dbReference>
<dbReference type="InterPro" id="IPR006130">
    <property type="entry name" value="Asp/Orn_carbamoylTrfase"/>
</dbReference>
<keyword evidence="8" id="KW-0055">Arginine biosynthesis</keyword>
<feature type="domain" description="Aspartate/ornithine carbamoyltransferase carbamoyl-P binding" evidence="18">
    <location>
        <begin position="476"/>
        <end position="617"/>
    </location>
</feature>
<evidence type="ECO:0000256" key="13">
    <source>
        <dbReference type="ARBA" id="ARBA00022946"/>
    </source>
</evidence>
<protein>
    <recommendedName>
        <fullName evidence="4">ornithine carbamoyltransferase</fullName>
        <ecNumber evidence="4">2.1.3.3</ecNumber>
    </recommendedName>
</protein>